<gene>
    <name evidence="15" type="ORF">PHYPO_G00007240</name>
</gene>
<keyword evidence="11" id="KW-0449">Lipoprotein</keyword>
<evidence type="ECO:0000256" key="9">
    <source>
        <dbReference type="ARBA" id="ARBA00023136"/>
    </source>
</evidence>
<evidence type="ECO:0000256" key="1">
    <source>
        <dbReference type="ARBA" id="ARBA00004496"/>
    </source>
</evidence>
<dbReference type="Proteomes" id="UP000327468">
    <property type="component" value="Chromosome 1"/>
</dbReference>
<evidence type="ECO:0000256" key="7">
    <source>
        <dbReference type="ARBA" id="ARBA00022590"/>
    </source>
</evidence>
<keyword evidence="9" id="KW-0472">Membrane</keyword>
<dbReference type="InterPro" id="IPR040460">
    <property type="entry name" value="Gasdermin_pore"/>
</dbReference>
<organism evidence="15 16">
    <name type="scientific">Pangasianodon hypophthalmus</name>
    <name type="common">Striped catfish</name>
    <name type="synonym">Helicophagus hypophthalmus</name>
    <dbReference type="NCBI Taxonomy" id="310915"/>
    <lineage>
        <taxon>Eukaryota</taxon>
        <taxon>Metazoa</taxon>
        <taxon>Chordata</taxon>
        <taxon>Craniata</taxon>
        <taxon>Vertebrata</taxon>
        <taxon>Euteleostomi</taxon>
        <taxon>Actinopterygii</taxon>
        <taxon>Neopterygii</taxon>
        <taxon>Teleostei</taxon>
        <taxon>Ostariophysi</taxon>
        <taxon>Siluriformes</taxon>
        <taxon>Pangasiidae</taxon>
        <taxon>Pangasianodon</taxon>
    </lineage>
</organism>
<keyword evidence="7" id="KW-1210">Necrosis</keyword>
<evidence type="ECO:0000256" key="10">
    <source>
        <dbReference type="ARBA" id="ARBA00023139"/>
    </source>
</evidence>
<keyword evidence="6" id="KW-0963">Cytoplasm</keyword>
<evidence type="ECO:0000313" key="15">
    <source>
        <dbReference type="EMBL" id="KAB5586936.1"/>
    </source>
</evidence>
<keyword evidence="4" id="KW-1134">Transmembrane beta strand</keyword>
<dbReference type="EMBL" id="VFJC01000002">
    <property type="protein sequence ID" value="KAB5586936.1"/>
    <property type="molecule type" value="Genomic_DNA"/>
</dbReference>
<feature type="domain" description="Gasdermin PUB" evidence="14">
    <location>
        <begin position="265"/>
        <end position="450"/>
    </location>
</feature>
<evidence type="ECO:0000256" key="6">
    <source>
        <dbReference type="ARBA" id="ARBA00022490"/>
    </source>
</evidence>
<evidence type="ECO:0000259" key="13">
    <source>
        <dbReference type="Pfam" id="PF04598"/>
    </source>
</evidence>
<comment type="similarity">
    <text evidence="3">Belongs to the gasdermin family.</text>
</comment>
<dbReference type="InterPro" id="IPR042377">
    <property type="entry name" value="GSDME"/>
</dbReference>
<dbReference type="GO" id="GO:0005886">
    <property type="term" value="C:plasma membrane"/>
    <property type="evidence" value="ECO:0007669"/>
    <property type="project" value="UniProtKB-SubCell"/>
</dbReference>
<dbReference type="Pfam" id="PF17708">
    <property type="entry name" value="Gasdermin_C"/>
    <property type="match status" value="1"/>
</dbReference>
<feature type="domain" description="Gasdermin pore forming" evidence="13">
    <location>
        <begin position="1"/>
        <end position="239"/>
    </location>
</feature>
<proteinExistence type="inferred from homology"/>
<reference evidence="15 16" key="1">
    <citation type="submission" date="2019-06" db="EMBL/GenBank/DDBJ databases">
        <title>A chromosome-scale genome assembly of the striped catfish, Pangasianodon hypophthalmus.</title>
        <authorList>
            <person name="Wen M."/>
            <person name="Zahm M."/>
            <person name="Roques C."/>
            <person name="Cabau C."/>
            <person name="Klopp C."/>
            <person name="Donnadieu C."/>
            <person name="Jouanno E."/>
            <person name="Avarre J.-C."/>
            <person name="Campet M."/>
            <person name="Ha T.T.T."/>
            <person name="Dugue R."/>
            <person name="Lampietro C."/>
            <person name="Louis A."/>
            <person name="Herpin A."/>
            <person name="Echchiki A."/>
            <person name="Berthelot C."/>
            <person name="Parey E."/>
            <person name="Roest-Crollius H."/>
            <person name="Braasch I."/>
            <person name="Postlethwait J."/>
            <person name="Bobe J."/>
            <person name="Montfort J."/>
            <person name="Bouchez O."/>
            <person name="Begum T."/>
            <person name="Schartl M."/>
            <person name="Guiguen Y."/>
        </authorList>
    </citation>
    <scope>NUCLEOTIDE SEQUENCE [LARGE SCALE GENOMIC DNA]</scope>
    <source>
        <strain evidence="15 16">Indonesia</strain>
        <tissue evidence="15">Blood</tissue>
    </source>
</reference>
<dbReference type="PANTHER" id="PTHR15207:SF3">
    <property type="entry name" value="DEAFNESS, AUTOSOMAL DOMINANT 5-RELATED"/>
    <property type="match status" value="1"/>
</dbReference>
<protein>
    <recommendedName>
        <fullName evidence="17">Gasdermin pore forming domain-containing protein</fullName>
    </recommendedName>
</protein>
<evidence type="ECO:0000256" key="3">
    <source>
        <dbReference type="ARBA" id="ARBA00009279"/>
    </source>
</evidence>
<evidence type="ECO:0000259" key="14">
    <source>
        <dbReference type="Pfam" id="PF17708"/>
    </source>
</evidence>
<accession>A0A5N5Q6K1</accession>
<keyword evidence="5" id="KW-1003">Cell membrane</keyword>
<dbReference type="GO" id="GO:0012501">
    <property type="term" value="P:programmed cell death"/>
    <property type="evidence" value="ECO:0007669"/>
    <property type="project" value="UniProtKB-KW"/>
</dbReference>
<dbReference type="Pfam" id="PF04598">
    <property type="entry name" value="Gasdermin"/>
    <property type="match status" value="1"/>
</dbReference>
<keyword evidence="10" id="KW-0564">Palmitate</keyword>
<evidence type="ECO:0000256" key="11">
    <source>
        <dbReference type="ARBA" id="ARBA00023288"/>
    </source>
</evidence>
<comment type="caution">
    <text evidence="15">The sequence shown here is derived from an EMBL/GenBank/DDBJ whole genome shotgun (WGS) entry which is preliminary data.</text>
</comment>
<keyword evidence="8" id="KW-0812">Transmembrane</keyword>
<comment type="subcellular location">
    <subcellularLocation>
        <location evidence="2">Cell membrane</location>
        <topology evidence="2">Multi-pass membrane protein</topology>
    </subcellularLocation>
    <subcellularLocation>
        <location evidence="1">Cytoplasm</location>
    </subcellularLocation>
</comment>
<dbReference type="InterPro" id="IPR041263">
    <property type="entry name" value="Gasdermin_PUB"/>
</dbReference>
<evidence type="ECO:0000256" key="2">
    <source>
        <dbReference type="ARBA" id="ARBA00004651"/>
    </source>
</evidence>
<dbReference type="AlphaFoldDB" id="A0A5N5Q6K1"/>
<evidence type="ECO:0000256" key="5">
    <source>
        <dbReference type="ARBA" id="ARBA00022475"/>
    </source>
</evidence>
<evidence type="ECO:0008006" key="17">
    <source>
        <dbReference type="Google" id="ProtNLM"/>
    </source>
</evidence>
<name>A0A5N5Q6K1_PANHP</name>
<dbReference type="GO" id="GO:0005737">
    <property type="term" value="C:cytoplasm"/>
    <property type="evidence" value="ECO:0007669"/>
    <property type="project" value="UniProtKB-SubCell"/>
</dbReference>
<evidence type="ECO:0000256" key="8">
    <source>
        <dbReference type="ARBA" id="ARBA00022692"/>
    </source>
</evidence>
<dbReference type="PANTHER" id="PTHR15207">
    <property type="entry name" value="NONSYNDROMIC HEARING IMPAIRMENT PROTEIN"/>
    <property type="match status" value="1"/>
</dbReference>
<feature type="region of interest" description="Disordered" evidence="12">
    <location>
        <begin position="348"/>
        <end position="369"/>
    </location>
</feature>
<sequence>MFAKATRKFVDEIDPDGCLIPVSRRNESDNLTVFSLVIKRNPFWFWQKPKYMPTDFTLNDVLLGDNPINPVLIETDFLKYNGTMENNKTGGAEAGVGPGNLNFEGKGSSKLASSFGNLKKEELDVQKLLHDSKNRCLDFQHSLLKQTLQRRSEVFALVKERIITTQTCTVTEELQERGSCSAFLGFTVPKKIQVSVKNGSLHSDSNVLVEIPAKTALAYSLMELNVKKTGQFELCLMPDTYGSIEVDGVHTTNTTLLCSAPSASPFQKLQEELDKLQVQFKMLSGLPTSTRSCLFQQITLLLKDKTAISTLDLALEDLLHGKKSDLSTLDKEPSLKKAVQTTLELLKEKEDADHPPLEGVTPEQQSEPSALTATNVITSALEGMTESALSALESCCRCPNIQALYLLVQNFMGNKECSMKDSTLAPLAEKDTYSKVQELFGSSNVTLSKEEDLIQAQLSSQEGHFPLILCIAIFGLASLVPPTD</sequence>
<keyword evidence="16" id="KW-1185">Reference proteome</keyword>
<evidence type="ECO:0000256" key="4">
    <source>
        <dbReference type="ARBA" id="ARBA00022452"/>
    </source>
</evidence>
<evidence type="ECO:0000313" key="16">
    <source>
        <dbReference type="Proteomes" id="UP000327468"/>
    </source>
</evidence>
<evidence type="ECO:0000256" key="12">
    <source>
        <dbReference type="SAM" id="MobiDB-lite"/>
    </source>
</evidence>